<proteinExistence type="predicted"/>
<evidence type="ECO:0000313" key="3">
    <source>
        <dbReference type="Proteomes" id="UP000265618"/>
    </source>
</evidence>
<feature type="region of interest" description="Disordered" evidence="1">
    <location>
        <begin position="1"/>
        <end position="22"/>
    </location>
</feature>
<evidence type="ECO:0000256" key="1">
    <source>
        <dbReference type="SAM" id="MobiDB-lite"/>
    </source>
</evidence>
<organism evidence="2 3">
    <name type="scientific">Kipferlia bialata</name>
    <dbReference type="NCBI Taxonomy" id="797122"/>
    <lineage>
        <taxon>Eukaryota</taxon>
        <taxon>Metamonada</taxon>
        <taxon>Carpediemonas-like organisms</taxon>
        <taxon>Kipferlia</taxon>
    </lineage>
</organism>
<sequence length="233" mass="25781">MGAFFSRHNAERDSPMSDSGVALGSTITQMDMTILRIRQQETKLNKQRKHYTLESQKLRAKAMEAKKAHDMTSAVGLLKQSKMWDKQVSVIDGLLFQCTSSVLDVENADTQVSFVTELEKVNEHLDSLRNRLSLDHVEDVMTQGQELRDHFKEVDAVMAEGSNVFTEEDGADIQAQLDEWAAEEAAETLAGLEAAPTSPLPASTEDVVEPEAQEAEAEAEAEAETTRRAVVVM</sequence>
<comment type="caution">
    <text evidence="2">The sequence shown here is derived from an EMBL/GenBank/DDBJ whole genome shotgun (WGS) entry which is preliminary data.</text>
</comment>
<dbReference type="OrthoDB" id="10250120at2759"/>
<dbReference type="InterPro" id="IPR005024">
    <property type="entry name" value="Snf7_fam"/>
</dbReference>
<dbReference type="Gene3D" id="6.10.140.1230">
    <property type="match status" value="1"/>
</dbReference>
<dbReference type="EMBL" id="BDIP01000084">
    <property type="protein sequence ID" value="GCA62020.1"/>
    <property type="molecule type" value="Genomic_DNA"/>
</dbReference>
<name>A0A391NLD5_9EUKA</name>
<keyword evidence="3" id="KW-1185">Reference proteome</keyword>
<dbReference type="AlphaFoldDB" id="A0A391NLD5"/>
<feature type="region of interest" description="Disordered" evidence="1">
    <location>
        <begin position="194"/>
        <end position="233"/>
    </location>
</feature>
<evidence type="ECO:0000313" key="2">
    <source>
        <dbReference type="EMBL" id="GCA62020.1"/>
    </source>
</evidence>
<feature type="compositionally biased region" description="Acidic residues" evidence="1">
    <location>
        <begin position="206"/>
        <end position="223"/>
    </location>
</feature>
<dbReference type="Proteomes" id="UP000265618">
    <property type="component" value="Unassembled WGS sequence"/>
</dbReference>
<accession>A0A391NLD5</accession>
<gene>
    <name evidence="2" type="ORF">KIPB_000683</name>
</gene>
<reference evidence="2 3" key="1">
    <citation type="journal article" date="2018" name="PLoS ONE">
        <title>The draft genome of Kipferlia bialata reveals reductive genome evolution in fornicate parasites.</title>
        <authorList>
            <person name="Tanifuji G."/>
            <person name="Takabayashi S."/>
            <person name="Kume K."/>
            <person name="Takagi M."/>
            <person name="Nakayama T."/>
            <person name="Kamikawa R."/>
            <person name="Inagaki Y."/>
            <person name="Hashimoto T."/>
        </authorList>
    </citation>
    <scope>NUCLEOTIDE SEQUENCE [LARGE SCALE GENOMIC DNA]</scope>
    <source>
        <strain evidence="2">NY0173</strain>
    </source>
</reference>
<protein>
    <submittedName>
        <fullName evidence="2">Snf7 family protein</fullName>
    </submittedName>
</protein>
<dbReference type="Pfam" id="PF03357">
    <property type="entry name" value="Snf7"/>
    <property type="match status" value="1"/>
</dbReference>
<dbReference type="GO" id="GO:0007034">
    <property type="term" value="P:vacuolar transport"/>
    <property type="evidence" value="ECO:0007669"/>
    <property type="project" value="InterPro"/>
</dbReference>